<dbReference type="EMBL" id="PIDR01000427">
    <property type="protein sequence ID" value="PLO69117.1"/>
    <property type="molecule type" value="Genomic_DNA"/>
</dbReference>
<reference evidence="3 4" key="2">
    <citation type="submission" date="2018-01" db="EMBL/GenBank/DDBJ databases">
        <title>Genomic study of Klebsiella pneumoniae.</title>
        <authorList>
            <person name="Yang Y."/>
            <person name="Bicalho R."/>
        </authorList>
    </citation>
    <scope>NUCLEOTIDE SEQUENCE [LARGE SCALE GENOMIC DNA]</scope>
    <source>
        <strain evidence="3 4">A10</strain>
    </source>
</reference>
<feature type="region of interest" description="Disordered" evidence="1">
    <location>
        <begin position="852"/>
        <end position="883"/>
    </location>
</feature>
<sequence length="883" mass="96388">MSAQRHWDRARETQAGYDRIAARLSEQYRRMPEATDAHPYLQRKGVPAMPGLRLDRYDNLVIPLQNTDNHLRILQYIKPDGSKLLKKDAEKSGNFFVVGGELRNGQPFMYAEGYATAATLHLASGLPVVMTVDAGNMVTVAGKLKEKYPDSTHIIAGDDDMTREKNKGQIKAQQTAELTGGPLIMPQFTDDERRRAHEKSASFSDFNDIHAARGLDAVRAQLAPVLDNLCPGWQQPHQKDITMPDAQTRPLQEQDPTMPLSHEAAPLSVKSAVPDTSATPPSPPPEKPSGQDAAPEPASPRETSGQDATPEPASPQETPGQDAVPGHTLPSDDELMLMYLQGETRPVMPEAKDTRPSEDPFQSEPTPVAQSRTEQAAETDGILLTPERSPGQRHNAPETKPVTGQTDRPLAEQLNPDALLMRMTHAQQQDGTVLYSVDDRPAFYDHGSHLTMAPDASKQNEAVLAALLTASAHYQGRITLTGSEEFKARAISLIARYDLKVSMKSATQQAMLDDARRALHARSDRIDVAPADTAPQADAPDKNPQTASAPTAPGTAEENLPAAVPRGQYTGVLTQHGAAPYQHRENASTSYYVTLETNKGLETIWGVELEKAVKEFNCRTGQMVNLNYKGKEQILIRVKEQDASGKEVIREKQVHRNNWEMKPTRKRSVKPSSAPEAGEKLSAFSSDTFTNIQRQLPLPKELPALPDIGTYLWHRPDGRASSIAGASENATPPVGQENAGQPVMTVTDDTGTKVLQLFTSAGNYLQGTAFYKGRWQHVLATLNGPDSPHAITLNAVTPQGLRHIGSADAVNNVEGKPVNNPSLLAVSLGKNSVLPARLEKPEELPPSLFRKMGFDKEWTPPQEASPKQEARARATPAQSLRPQ</sequence>
<dbReference type="CDD" id="cd01029">
    <property type="entry name" value="TOPRIM_primases"/>
    <property type="match status" value="1"/>
</dbReference>
<dbReference type="AlphaFoldDB" id="A0A2J5PSQ7"/>
<evidence type="ECO:0000256" key="1">
    <source>
        <dbReference type="SAM" id="MobiDB-lite"/>
    </source>
</evidence>
<dbReference type="Proteomes" id="UP000234667">
    <property type="component" value="Unassembled WGS sequence"/>
</dbReference>
<proteinExistence type="predicted"/>
<feature type="compositionally biased region" description="Low complexity" evidence="1">
    <location>
        <begin position="529"/>
        <end position="538"/>
    </location>
</feature>
<dbReference type="InterPro" id="IPR034154">
    <property type="entry name" value="TOPRIM_DnaG/twinkle"/>
</dbReference>
<feature type="region of interest" description="Disordered" evidence="1">
    <location>
        <begin position="525"/>
        <end position="561"/>
    </location>
</feature>
<feature type="region of interest" description="Disordered" evidence="1">
    <location>
        <begin position="249"/>
        <end position="330"/>
    </location>
</feature>
<protein>
    <recommendedName>
        <fullName evidence="2">Large polyvalent protein-associated domain-containing protein</fullName>
    </recommendedName>
</protein>
<name>A0A2J5PSQ7_9ENTR</name>
<evidence type="ECO:0000313" key="3">
    <source>
        <dbReference type="EMBL" id="PLO69117.1"/>
    </source>
</evidence>
<gene>
    <name evidence="3" type="ORF">CWN49_15035</name>
</gene>
<dbReference type="InterPro" id="IPR040677">
    <property type="entry name" value="LPD7"/>
</dbReference>
<feature type="region of interest" description="Disordered" evidence="1">
    <location>
        <begin position="348"/>
        <end position="409"/>
    </location>
</feature>
<reference evidence="3 4" key="1">
    <citation type="submission" date="2017-11" db="EMBL/GenBank/DDBJ databases">
        <authorList>
            <person name="Han C.G."/>
        </authorList>
    </citation>
    <scope>NUCLEOTIDE SEQUENCE [LARGE SCALE GENOMIC DNA]</scope>
    <source>
        <strain evidence="3 4">A10</strain>
    </source>
</reference>
<feature type="region of interest" description="Disordered" evidence="1">
    <location>
        <begin position="719"/>
        <end position="740"/>
    </location>
</feature>
<accession>A0A2J5PSQ7</accession>
<evidence type="ECO:0000313" key="4">
    <source>
        <dbReference type="Proteomes" id="UP000234667"/>
    </source>
</evidence>
<feature type="domain" description="Large polyvalent protein-associated" evidence="2">
    <location>
        <begin position="425"/>
        <end position="515"/>
    </location>
</feature>
<feature type="compositionally biased region" description="Polar residues" evidence="1">
    <location>
        <begin position="363"/>
        <end position="376"/>
    </location>
</feature>
<dbReference type="Pfam" id="PF18821">
    <property type="entry name" value="LPD7"/>
    <property type="match status" value="1"/>
</dbReference>
<evidence type="ECO:0000259" key="2">
    <source>
        <dbReference type="Pfam" id="PF18821"/>
    </source>
</evidence>
<organism evidence="3 4">
    <name type="scientific">Klebsiella michiganensis</name>
    <dbReference type="NCBI Taxonomy" id="1134687"/>
    <lineage>
        <taxon>Bacteria</taxon>
        <taxon>Pseudomonadati</taxon>
        <taxon>Pseudomonadota</taxon>
        <taxon>Gammaproteobacteria</taxon>
        <taxon>Enterobacterales</taxon>
        <taxon>Enterobacteriaceae</taxon>
        <taxon>Klebsiella/Raoultella group</taxon>
        <taxon>Klebsiella</taxon>
    </lineage>
</organism>
<comment type="caution">
    <text evidence="3">The sequence shown here is derived from an EMBL/GenBank/DDBJ whole genome shotgun (WGS) entry which is preliminary data.</text>
</comment>